<protein>
    <submittedName>
        <fullName evidence="1">Uncharacterized protein</fullName>
    </submittedName>
</protein>
<feature type="non-terminal residue" evidence="1">
    <location>
        <position position="1"/>
    </location>
</feature>
<gene>
    <name evidence="1" type="ORF">NLU14_22850</name>
</gene>
<accession>A0ABT5YHP9</accession>
<evidence type="ECO:0000313" key="2">
    <source>
        <dbReference type="Proteomes" id="UP001143391"/>
    </source>
</evidence>
<reference evidence="1" key="1">
    <citation type="submission" date="2022-07" db="EMBL/GenBank/DDBJ databases">
        <title>Marinobacter iranensis a new bacterium isolate from a hipersaline lake in Iran.</title>
        <authorList>
            <person name="Mohammad A.M.A."/>
            <person name="Cristina S.-P."/>
            <person name="Antonio V."/>
        </authorList>
    </citation>
    <scope>NUCLEOTIDE SEQUENCE</scope>
    <source>
        <strain evidence="1">71-i</strain>
    </source>
</reference>
<proteinExistence type="predicted"/>
<evidence type="ECO:0000313" key="1">
    <source>
        <dbReference type="EMBL" id="MDF0753071.1"/>
    </source>
</evidence>
<sequence length="79" mass="7328">TAGGTINGGSTGIQVNAALTGQSSTVTVGAAIGNSTRPSSGVVFQGTGVVGGTNTVNANANISSGTGFAAIGSNTINTD</sequence>
<feature type="non-terminal residue" evidence="1">
    <location>
        <position position="79"/>
    </location>
</feature>
<dbReference type="EMBL" id="JANCMW010000394">
    <property type="protein sequence ID" value="MDF0753071.1"/>
    <property type="molecule type" value="Genomic_DNA"/>
</dbReference>
<dbReference type="Proteomes" id="UP001143391">
    <property type="component" value="Unassembled WGS sequence"/>
</dbReference>
<comment type="caution">
    <text evidence="1">The sequence shown here is derived from an EMBL/GenBank/DDBJ whole genome shotgun (WGS) entry which is preliminary data.</text>
</comment>
<name>A0ABT5YHP9_9GAMM</name>
<dbReference type="RefSeq" id="WP_275710921.1">
    <property type="nucleotide sequence ID" value="NZ_JANCMW010000394.1"/>
</dbReference>
<organism evidence="1 2">
    <name type="scientific">Marinobacter iranensis</name>
    <dbReference type="NCBI Taxonomy" id="2962607"/>
    <lineage>
        <taxon>Bacteria</taxon>
        <taxon>Pseudomonadati</taxon>
        <taxon>Pseudomonadota</taxon>
        <taxon>Gammaproteobacteria</taxon>
        <taxon>Pseudomonadales</taxon>
        <taxon>Marinobacteraceae</taxon>
        <taxon>Marinobacter</taxon>
    </lineage>
</organism>
<keyword evidence="2" id="KW-1185">Reference proteome</keyword>